<evidence type="ECO:0000256" key="1">
    <source>
        <dbReference type="SAM" id="MobiDB-lite"/>
    </source>
</evidence>
<gene>
    <name evidence="3" type="primary">LOC140689223</name>
</gene>
<evidence type="ECO:0000313" key="3">
    <source>
        <dbReference type="RefSeq" id="XP_072805536.1"/>
    </source>
</evidence>
<dbReference type="RefSeq" id="XP_072805536.1">
    <property type="nucleotide sequence ID" value="XM_072949435.1"/>
</dbReference>
<feature type="region of interest" description="Disordered" evidence="1">
    <location>
        <begin position="162"/>
        <end position="194"/>
    </location>
</feature>
<feature type="region of interest" description="Disordered" evidence="1">
    <location>
        <begin position="1"/>
        <end position="28"/>
    </location>
</feature>
<dbReference type="GeneID" id="140689223"/>
<proteinExistence type="predicted"/>
<reference evidence="3" key="1">
    <citation type="submission" date="2025-08" db="UniProtKB">
        <authorList>
            <consortium name="RefSeq"/>
        </authorList>
    </citation>
    <scope>IDENTIFICATION</scope>
</reference>
<sequence length="331" mass="34604">MQPREVGGRLKGRPGSTSDRPSGHGLLPRGLCGAVGGAAVGWGLRLRTPEFVTDSPAAWGVLCFPMFAGCTSGGQSAPGRRGFAVRGRGRQRRTAACGKLLRRTGNGRERWAAEGGSGRRAEAAGEGVLQGAADLLLSTPCAVLGAASAAAGSQDSRHWVWRHGGRRSGVSRPGRRPALPPRRPSLLGPPGPFRFRSAPLATSRAAGAPARGSALPAVGGGARADAQVRTPELPGAWGSRALLHRLPWKKEVWGLGCRLLSPPLPPPPCREGLHVNQELLQMSLCVTELLSELLCPFSPSKVAEMLPCLGCCRLEEGIQSPVRGLGALGFY</sequence>
<accession>A0ABM5CA59</accession>
<organism evidence="2 3">
    <name type="scientific">Vicugna pacos</name>
    <name type="common">Alpaca</name>
    <name type="synonym">Lama pacos</name>
    <dbReference type="NCBI Taxonomy" id="30538"/>
    <lineage>
        <taxon>Eukaryota</taxon>
        <taxon>Metazoa</taxon>
        <taxon>Chordata</taxon>
        <taxon>Craniata</taxon>
        <taxon>Vertebrata</taxon>
        <taxon>Euteleostomi</taxon>
        <taxon>Mammalia</taxon>
        <taxon>Eutheria</taxon>
        <taxon>Laurasiatheria</taxon>
        <taxon>Artiodactyla</taxon>
        <taxon>Tylopoda</taxon>
        <taxon>Camelidae</taxon>
        <taxon>Vicugna</taxon>
    </lineage>
</organism>
<name>A0ABM5CA59_VICPA</name>
<protein>
    <submittedName>
        <fullName evidence="3">Uncharacterized protein isoform X1</fullName>
    </submittedName>
</protein>
<feature type="compositionally biased region" description="Pro residues" evidence="1">
    <location>
        <begin position="178"/>
        <end position="192"/>
    </location>
</feature>
<evidence type="ECO:0000313" key="2">
    <source>
        <dbReference type="Proteomes" id="UP001652581"/>
    </source>
</evidence>
<dbReference type="Proteomes" id="UP001652581">
    <property type="component" value="Chromosome 25"/>
</dbReference>
<keyword evidence="2" id="KW-1185">Reference proteome</keyword>